<dbReference type="InterPro" id="IPR044543">
    <property type="entry name" value="YHJQ-like"/>
</dbReference>
<reference evidence="1 2" key="1">
    <citation type="submission" date="2019-09" db="EMBL/GenBank/DDBJ databases">
        <title>The Halomonas whole genome shotgun (WGS).</title>
        <authorList>
            <person name="Xie Z."/>
        </authorList>
    </citation>
    <scope>NUCLEOTIDE SEQUENCE [LARGE SCALE GENOMIC DNA]</scope>
    <source>
        <strain evidence="1 2">NBT06E8</strain>
    </source>
</reference>
<dbReference type="PANTHER" id="PTHR37310">
    <property type="entry name" value="CYTOPLASMIC PROTEIN-RELATED"/>
    <property type="match status" value="1"/>
</dbReference>
<gene>
    <name evidence="1" type="ORF">F1978_06005</name>
</gene>
<organism evidence="1 2">
    <name type="scientific">Vreelandella piezotolerans</name>
    <dbReference type="NCBI Taxonomy" id="2609667"/>
    <lineage>
        <taxon>Bacteria</taxon>
        <taxon>Pseudomonadati</taxon>
        <taxon>Pseudomonadota</taxon>
        <taxon>Gammaproteobacteria</taxon>
        <taxon>Oceanospirillales</taxon>
        <taxon>Halomonadaceae</taxon>
        <taxon>Vreelandella</taxon>
    </lineage>
</organism>
<dbReference type="CDD" id="cd08026">
    <property type="entry name" value="DUF326"/>
    <property type="match status" value="1"/>
</dbReference>
<dbReference type="Proteomes" id="UP000466130">
    <property type="component" value="Unassembled WGS sequence"/>
</dbReference>
<dbReference type="EMBL" id="VWRT01000004">
    <property type="protein sequence ID" value="KAE8439044.1"/>
    <property type="molecule type" value="Genomic_DNA"/>
</dbReference>
<sequence>MHFGAFKEKIEACHICAAYCDQCATQCLQEDEVHKMAECIRMDIQCAQICRLAASYMAQNSEYANDICQLCADICQKCADECAKHDADHCQACAQACQQCANACASIAA</sequence>
<comment type="caution">
    <text evidence="1">The sequence shown here is derived from an EMBL/GenBank/DDBJ whole genome shotgun (WGS) entry which is preliminary data.</text>
</comment>
<accession>A0ABQ6XAL3</accession>
<keyword evidence="2" id="KW-1185">Reference proteome</keyword>
<proteinExistence type="predicted"/>
<dbReference type="PANTHER" id="PTHR37310:SF1">
    <property type="entry name" value="CYTOPLASMIC PROTEIN"/>
    <property type="match status" value="1"/>
</dbReference>
<dbReference type="RefSeq" id="WP_139527056.1">
    <property type="nucleotide sequence ID" value="NZ_JBISBX010000003.1"/>
</dbReference>
<dbReference type="Gene3D" id="1.20.1270.360">
    <property type="match status" value="1"/>
</dbReference>
<dbReference type="Pfam" id="PF03860">
    <property type="entry name" value="Csp"/>
    <property type="match status" value="1"/>
</dbReference>
<protein>
    <submittedName>
        <fullName evidence="1">Four-helix bundle copper-binding protein</fullName>
    </submittedName>
</protein>
<name>A0ABQ6XAL3_9GAMM</name>
<evidence type="ECO:0000313" key="2">
    <source>
        <dbReference type="Proteomes" id="UP000466130"/>
    </source>
</evidence>
<dbReference type="InterPro" id="IPR005560">
    <property type="entry name" value="Csp_YhjQ"/>
</dbReference>
<evidence type="ECO:0000313" key="1">
    <source>
        <dbReference type="EMBL" id="KAE8439044.1"/>
    </source>
</evidence>